<keyword evidence="8" id="KW-0547">Nucleotide-binding</keyword>
<evidence type="ECO:0000313" key="14">
    <source>
        <dbReference type="EMBL" id="KAK4243158.1"/>
    </source>
</evidence>
<protein>
    <recommendedName>
        <fullName evidence="4">N-acetylgalactosaminide beta-1,3-galactosyltransferase</fullName>
        <ecNumber evidence="4">2.4.1.122</ecNumber>
    </recommendedName>
</protein>
<evidence type="ECO:0000256" key="11">
    <source>
        <dbReference type="ARBA" id="ARBA00023136"/>
    </source>
</evidence>
<name>A0AAN7CLV2_9PEZI</name>
<organism evidence="14 15">
    <name type="scientific">Corynascus novoguineensis</name>
    <dbReference type="NCBI Taxonomy" id="1126955"/>
    <lineage>
        <taxon>Eukaryota</taxon>
        <taxon>Fungi</taxon>
        <taxon>Dikarya</taxon>
        <taxon>Ascomycota</taxon>
        <taxon>Pezizomycotina</taxon>
        <taxon>Sordariomycetes</taxon>
        <taxon>Sordariomycetidae</taxon>
        <taxon>Sordariales</taxon>
        <taxon>Chaetomiaceae</taxon>
        <taxon>Corynascus</taxon>
    </lineage>
</organism>
<evidence type="ECO:0000256" key="9">
    <source>
        <dbReference type="ARBA" id="ARBA00022968"/>
    </source>
</evidence>
<dbReference type="PANTHER" id="PTHR23033:SF40">
    <property type="entry name" value="APPLE DOMAIN-CONTAINING PROTEIN"/>
    <property type="match status" value="1"/>
</dbReference>
<dbReference type="EMBL" id="MU857863">
    <property type="protein sequence ID" value="KAK4243158.1"/>
    <property type="molecule type" value="Genomic_DNA"/>
</dbReference>
<evidence type="ECO:0000313" key="15">
    <source>
        <dbReference type="Proteomes" id="UP001303647"/>
    </source>
</evidence>
<dbReference type="Gene3D" id="3.90.550.50">
    <property type="match status" value="1"/>
</dbReference>
<dbReference type="InterPro" id="IPR026050">
    <property type="entry name" value="C1GALT1/C1GALT1_chp1"/>
</dbReference>
<evidence type="ECO:0000259" key="13">
    <source>
        <dbReference type="Pfam" id="PF02434"/>
    </source>
</evidence>
<comment type="pathway">
    <text evidence="2">Protein modification; protein glycosylation.</text>
</comment>
<evidence type="ECO:0000256" key="5">
    <source>
        <dbReference type="ARBA" id="ARBA00022676"/>
    </source>
</evidence>
<keyword evidence="6" id="KW-0808">Transferase</keyword>
<dbReference type="Pfam" id="PF02434">
    <property type="entry name" value="Fringe"/>
    <property type="match status" value="1"/>
</dbReference>
<evidence type="ECO:0000256" key="2">
    <source>
        <dbReference type="ARBA" id="ARBA00004922"/>
    </source>
</evidence>
<keyword evidence="11" id="KW-0472">Membrane</keyword>
<evidence type="ECO:0000256" key="3">
    <source>
        <dbReference type="ARBA" id="ARBA00006462"/>
    </source>
</evidence>
<evidence type="ECO:0000256" key="12">
    <source>
        <dbReference type="SAM" id="SignalP"/>
    </source>
</evidence>
<keyword evidence="9" id="KW-0735">Signal-anchor</keyword>
<feature type="domain" description="Fringe-like glycosyltransferase" evidence="13">
    <location>
        <begin position="182"/>
        <end position="248"/>
    </location>
</feature>
<keyword evidence="7" id="KW-0812">Transmembrane</keyword>
<feature type="chain" id="PRO_5042981500" description="N-acetylgalactosaminide beta-1,3-galactosyltransferase" evidence="12">
    <location>
        <begin position="25"/>
        <end position="510"/>
    </location>
</feature>
<accession>A0AAN7CLV2</accession>
<gene>
    <name evidence="14" type="ORF">C7999DRAFT_36522</name>
</gene>
<comment type="caution">
    <text evidence="14">The sequence shown here is derived from an EMBL/GenBank/DDBJ whole genome shotgun (WGS) entry which is preliminary data.</text>
</comment>
<proteinExistence type="inferred from homology"/>
<keyword evidence="10" id="KW-1133">Transmembrane helix</keyword>
<dbReference type="GO" id="GO:0016263">
    <property type="term" value="F:glycoprotein-N-acetylgalactosamine 3-beta-galactosyltransferase activity"/>
    <property type="evidence" value="ECO:0007669"/>
    <property type="project" value="UniProtKB-EC"/>
</dbReference>
<feature type="signal peptide" evidence="12">
    <location>
        <begin position="1"/>
        <end position="24"/>
    </location>
</feature>
<comment type="subcellular location">
    <subcellularLocation>
        <location evidence="1">Membrane</location>
        <topology evidence="1">Single-pass type II membrane protein</topology>
    </subcellularLocation>
</comment>
<evidence type="ECO:0000256" key="1">
    <source>
        <dbReference type="ARBA" id="ARBA00004606"/>
    </source>
</evidence>
<reference evidence="14" key="1">
    <citation type="journal article" date="2023" name="Mol. Phylogenet. Evol.">
        <title>Genome-scale phylogeny and comparative genomics of the fungal order Sordariales.</title>
        <authorList>
            <person name="Hensen N."/>
            <person name="Bonometti L."/>
            <person name="Westerberg I."/>
            <person name="Brannstrom I.O."/>
            <person name="Guillou S."/>
            <person name="Cros-Aarteil S."/>
            <person name="Calhoun S."/>
            <person name="Haridas S."/>
            <person name="Kuo A."/>
            <person name="Mondo S."/>
            <person name="Pangilinan J."/>
            <person name="Riley R."/>
            <person name="LaButti K."/>
            <person name="Andreopoulos B."/>
            <person name="Lipzen A."/>
            <person name="Chen C."/>
            <person name="Yan M."/>
            <person name="Daum C."/>
            <person name="Ng V."/>
            <person name="Clum A."/>
            <person name="Steindorff A."/>
            <person name="Ohm R.A."/>
            <person name="Martin F."/>
            <person name="Silar P."/>
            <person name="Natvig D.O."/>
            <person name="Lalanne C."/>
            <person name="Gautier V."/>
            <person name="Ament-Velasquez S.L."/>
            <person name="Kruys A."/>
            <person name="Hutchinson M.I."/>
            <person name="Powell A.J."/>
            <person name="Barry K."/>
            <person name="Miller A.N."/>
            <person name="Grigoriev I.V."/>
            <person name="Debuchy R."/>
            <person name="Gladieux P."/>
            <person name="Hiltunen Thoren M."/>
            <person name="Johannesson H."/>
        </authorList>
    </citation>
    <scope>NUCLEOTIDE SEQUENCE</scope>
    <source>
        <strain evidence="14">CBS 359.72</strain>
    </source>
</reference>
<keyword evidence="15" id="KW-1185">Reference proteome</keyword>
<dbReference type="PANTHER" id="PTHR23033">
    <property type="entry name" value="BETA1,3-GALACTOSYLTRANSFERASE"/>
    <property type="match status" value="1"/>
</dbReference>
<dbReference type="GO" id="GO:0016020">
    <property type="term" value="C:membrane"/>
    <property type="evidence" value="ECO:0007669"/>
    <property type="project" value="UniProtKB-SubCell"/>
</dbReference>
<comment type="similarity">
    <text evidence="3">Belongs to the glycosyltransferase 31 family. Beta3-Gal-T subfamily.</text>
</comment>
<dbReference type="GO" id="GO:0000166">
    <property type="term" value="F:nucleotide binding"/>
    <property type="evidence" value="ECO:0007669"/>
    <property type="project" value="UniProtKB-KW"/>
</dbReference>
<reference evidence="14" key="2">
    <citation type="submission" date="2023-05" db="EMBL/GenBank/DDBJ databases">
        <authorList>
            <consortium name="Lawrence Berkeley National Laboratory"/>
            <person name="Steindorff A."/>
            <person name="Hensen N."/>
            <person name="Bonometti L."/>
            <person name="Westerberg I."/>
            <person name="Brannstrom I.O."/>
            <person name="Guillou S."/>
            <person name="Cros-Aarteil S."/>
            <person name="Calhoun S."/>
            <person name="Haridas S."/>
            <person name="Kuo A."/>
            <person name="Mondo S."/>
            <person name="Pangilinan J."/>
            <person name="Riley R."/>
            <person name="Labutti K."/>
            <person name="Andreopoulos B."/>
            <person name="Lipzen A."/>
            <person name="Chen C."/>
            <person name="Yanf M."/>
            <person name="Daum C."/>
            <person name="Ng V."/>
            <person name="Clum A."/>
            <person name="Ohm R."/>
            <person name="Martin F."/>
            <person name="Silar P."/>
            <person name="Natvig D."/>
            <person name="Lalanne C."/>
            <person name="Gautier V."/>
            <person name="Ament-Velasquez S.L."/>
            <person name="Kruys A."/>
            <person name="Hutchinson M.I."/>
            <person name="Powell A.J."/>
            <person name="Barry K."/>
            <person name="Miller A.N."/>
            <person name="Grigoriev I.V."/>
            <person name="Debuchy R."/>
            <person name="Gladieux P."/>
            <person name="Thoren M.H."/>
            <person name="Johannesson H."/>
        </authorList>
    </citation>
    <scope>NUCLEOTIDE SEQUENCE</scope>
    <source>
        <strain evidence="14">CBS 359.72</strain>
    </source>
</reference>
<evidence type="ECO:0000256" key="4">
    <source>
        <dbReference type="ARBA" id="ARBA00012557"/>
    </source>
</evidence>
<evidence type="ECO:0000256" key="8">
    <source>
        <dbReference type="ARBA" id="ARBA00022741"/>
    </source>
</evidence>
<sequence>MLLKRRLSITIVIVMLSTLALIHHSRIGDWSSLDVRYHHDDAQHKETPVPIPPPPLPPIPRRPHADPACDGFPDTSRVLLVMKTGASESFAQVPTQLLTTLRCLSDFLIFSDMDQNIGGQRIYDSLSTISAEVQEGNVDFDLYRRQKWCPVNQAQCNALGDPRNEGWNLDKYKNVHIAAKAYAMRPGHDWYLFVDADTYVLWLNMMQWVNQLDPTQKLYLGSAAGLNNLNFAHGGSGYLVSKAAMDAFVGRAPEVGNEYDRYAKSVCCGDYIFALALKEKTRVEVQHMFPTINGEKPTTLPFGPSHWCQPIVTMHHLNAEEINMFWHFERRNQLVRTKSGKSRPLILKDVFEEFVVLHLNEIRRDWDNMARDRVYLDRKAQMWDDGQLARMKKAEDYNKYEKKAHLSFEDCAAACKSLPYGECFQYKYQNGICTMGRAITLGNPIRRGEEEDQRITSGWDVEKIRAWVRKHSKCDKISWPSVRTKKPVVLKTEMLIENGGAAVGHTTVLT</sequence>
<dbReference type="InterPro" id="IPR003378">
    <property type="entry name" value="Fringe-like_glycosylTrfase"/>
</dbReference>
<evidence type="ECO:0000256" key="7">
    <source>
        <dbReference type="ARBA" id="ARBA00022692"/>
    </source>
</evidence>
<evidence type="ECO:0000256" key="6">
    <source>
        <dbReference type="ARBA" id="ARBA00022679"/>
    </source>
</evidence>
<dbReference type="FunFam" id="3.90.550.50:FF:000039">
    <property type="entry name" value="WGS project CABT00000000 data, contig 2.9"/>
    <property type="match status" value="1"/>
</dbReference>
<dbReference type="Proteomes" id="UP001303647">
    <property type="component" value="Unassembled WGS sequence"/>
</dbReference>
<keyword evidence="12" id="KW-0732">Signal</keyword>
<keyword evidence="5" id="KW-0328">Glycosyltransferase</keyword>
<evidence type="ECO:0000256" key="10">
    <source>
        <dbReference type="ARBA" id="ARBA00022989"/>
    </source>
</evidence>
<dbReference type="EC" id="2.4.1.122" evidence="4"/>
<dbReference type="AlphaFoldDB" id="A0AAN7CLV2"/>